<accession>G8R7X2</accession>
<feature type="signal peptide" evidence="1">
    <location>
        <begin position="1"/>
        <end position="29"/>
    </location>
</feature>
<organism evidence="2 3">
    <name type="scientific">Owenweeksia hongkongensis (strain DSM 17368 / CIP 108786 / JCM 12287 / NRRL B-23963 / UST20020801)</name>
    <dbReference type="NCBI Taxonomy" id="926562"/>
    <lineage>
        <taxon>Bacteria</taxon>
        <taxon>Pseudomonadati</taxon>
        <taxon>Bacteroidota</taxon>
        <taxon>Flavobacteriia</taxon>
        <taxon>Flavobacteriales</taxon>
        <taxon>Owenweeksiaceae</taxon>
        <taxon>Owenweeksia</taxon>
    </lineage>
</organism>
<dbReference type="EMBL" id="CP003156">
    <property type="protein sequence ID" value="AEV31295.1"/>
    <property type="molecule type" value="Genomic_DNA"/>
</dbReference>
<dbReference type="STRING" id="926562.Oweho_0273"/>
<dbReference type="KEGG" id="oho:Oweho_0273"/>
<proteinExistence type="predicted"/>
<dbReference type="SUPFAM" id="SSF46626">
    <property type="entry name" value="Cytochrome c"/>
    <property type="match status" value="1"/>
</dbReference>
<keyword evidence="3" id="KW-1185">Reference proteome</keyword>
<dbReference type="InterPro" id="IPR036909">
    <property type="entry name" value="Cyt_c-like_dom_sf"/>
</dbReference>
<evidence type="ECO:0000313" key="2">
    <source>
        <dbReference type="EMBL" id="AEV31295.1"/>
    </source>
</evidence>
<feature type="chain" id="PRO_5003515659" description="Haem-binding domain-containing protein" evidence="1">
    <location>
        <begin position="30"/>
        <end position="123"/>
    </location>
</feature>
<evidence type="ECO:0008006" key="4">
    <source>
        <dbReference type="Google" id="ProtNLM"/>
    </source>
</evidence>
<keyword evidence="1" id="KW-0732">Signal</keyword>
<dbReference type="GO" id="GO:0020037">
    <property type="term" value="F:heme binding"/>
    <property type="evidence" value="ECO:0007669"/>
    <property type="project" value="InterPro"/>
</dbReference>
<gene>
    <name evidence="2" type="ordered locus">Oweho_0273</name>
</gene>
<sequence length="123" mass="14372">MMKKVKITWLSFLVFTCLTLMMQSFSSSSDDSFSEESKSQSDPVHLKKEALTVLETKCNVCHRKQNPFRVFKEKNMERFASKIHEQVFIKKRMPKAGQSLTDKESKTLKTWLLTQKINNYGND</sequence>
<dbReference type="Proteomes" id="UP000005631">
    <property type="component" value="Chromosome"/>
</dbReference>
<dbReference type="RefSeq" id="WP_014200656.1">
    <property type="nucleotide sequence ID" value="NC_016599.1"/>
</dbReference>
<dbReference type="eggNOG" id="COG3748">
    <property type="taxonomic scope" value="Bacteria"/>
</dbReference>
<evidence type="ECO:0000256" key="1">
    <source>
        <dbReference type="SAM" id="SignalP"/>
    </source>
</evidence>
<reference evidence="2 3" key="1">
    <citation type="journal article" date="2012" name="Stand. Genomic Sci.">
        <title>Genome sequence of the orange-pigmented seawater bacterium Owenweeksia hongkongensis type strain (UST20020801(T)).</title>
        <authorList>
            <person name="Riedel T."/>
            <person name="Held B."/>
            <person name="Nolan M."/>
            <person name="Lucas S."/>
            <person name="Lapidus A."/>
            <person name="Tice H."/>
            <person name="Del Rio T.G."/>
            <person name="Cheng J.F."/>
            <person name="Han C."/>
            <person name="Tapia R."/>
            <person name="Goodwin L.A."/>
            <person name="Pitluck S."/>
            <person name="Liolios K."/>
            <person name="Mavromatis K."/>
            <person name="Pagani I."/>
            <person name="Ivanova N."/>
            <person name="Mikhailova N."/>
            <person name="Pati A."/>
            <person name="Chen A."/>
            <person name="Palaniappan K."/>
            <person name="Rohde M."/>
            <person name="Tindall B.J."/>
            <person name="Detter J.C."/>
            <person name="Goker M."/>
            <person name="Woyke T."/>
            <person name="Bristow J."/>
            <person name="Eisen J.A."/>
            <person name="Markowitz V."/>
            <person name="Hugenholtz P."/>
            <person name="Klenk H.P."/>
            <person name="Kyrpides N.C."/>
        </authorList>
    </citation>
    <scope>NUCLEOTIDE SEQUENCE</scope>
    <source>
        <strain evidence="3">DSM 17368 / JCM 12287 / NRRL B-23963</strain>
    </source>
</reference>
<dbReference type="GO" id="GO:0009055">
    <property type="term" value="F:electron transfer activity"/>
    <property type="evidence" value="ECO:0007669"/>
    <property type="project" value="InterPro"/>
</dbReference>
<dbReference type="OrthoDB" id="1164702at2"/>
<dbReference type="PATRIC" id="fig|926562.3.peg.280"/>
<name>G8R7X2_OWEHD</name>
<dbReference type="AlphaFoldDB" id="G8R7X2"/>
<dbReference type="HOGENOM" id="CLU_2012991_0_0_10"/>
<evidence type="ECO:0000313" key="3">
    <source>
        <dbReference type="Proteomes" id="UP000005631"/>
    </source>
</evidence>
<protein>
    <recommendedName>
        <fullName evidence="4">Haem-binding domain-containing protein</fullName>
    </recommendedName>
</protein>